<comment type="caution">
    <text evidence="2">The sequence shown here is derived from an EMBL/GenBank/DDBJ whole genome shotgun (WGS) entry which is preliminary data.</text>
</comment>
<dbReference type="InterPro" id="IPR036661">
    <property type="entry name" value="Luciferase-like_sf"/>
</dbReference>
<name>A0A7M4DIL4_9MICO</name>
<dbReference type="Proteomes" id="UP000419743">
    <property type="component" value="Unassembled WGS sequence"/>
</dbReference>
<organism evidence="2 3">
    <name type="scientific">Occultella aeris</name>
    <dbReference type="NCBI Taxonomy" id="2761496"/>
    <lineage>
        <taxon>Bacteria</taxon>
        <taxon>Bacillati</taxon>
        <taxon>Actinomycetota</taxon>
        <taxon>Actinomycetes</taxon>
        <taxon>Micrococcales</taxon>
        <taxon>Ruaniaceae</taxon>
        <taxon>Occultella</taxon>
    </lineage>
</organism>
<keyword evidence="2" id="KW-0560">Oxidoreductase</keyword>
<dbReference type="EC" id="1.14.14.3" evidence="2"/>
<evidence type="ECO:0000313" key="2">
    <source>
        <dbReference type="EMBL" id="VZO36824.1"/>
    </source>
</evidence>
<dbReference type="Pfam" id="PF00296">
    <property type="entry name" value="Bac_luciferase"/>
    <property type="match status" value="1"/>
</dbReference>
<evidence type="ECO:0000313" key="3">
    <source>
        <dbReference type="Proteomes" id="UP000419743"/>
    </source>
</evidence>
<evidence type="ECO:0000259" key="1">
    <source>
        <dbReference type="Pfam" id="PF00296"/>
    </source>
</evidence>
<dbReference type="SUPFAM" id="SSF51679">
    <property type="entry name" value="Bacterial luciferase-like"/>
    <property type="match status" value="1"/>
</dbReference>
<dbReference type="AlphaFoldDB" id="A0A7M4DIL4"/>
<dbReference type="PANTHER" id="PTHR30137:SF15">
    <property type="entry name" value="BLL6902 PROTEIN"/>
    <property type="match status" value="1"/>
</dbReference>
<dbReference type="InterPro" id="IPR050766">
    <property type="entry name" value="Bact_Lucif_Oxidored"/>
</dbReference>
<reference evidence="2 3" key="1">
    <citation type="submission" date="2019-11" db="EMBL/GenBank/DDBJ databases">
        <authorList>
            <person name="Criscuolo A."/>
        </authorList>
    </citation>
    <scope>NUCLEOTIDE SEQUENCE [LARGE SCALE GENOMIC DNA]</scope>
    <source>
        <strain evidence="2">CIP111667</strain>
    </source>
</reference>
<proteinExistence type="predicted"/>
<dbReference type="InterPro" id="IPR024003">
    <property type="entry name" value="Luciferase-like_KPN01858"/>
</dbReference>
<accession>A0A7M4DIL4</accession>
<dbReference type="PANTHER" id="PTHR30137">
    <property type="entry name" value="LUCIFERASE-LIKE MONOOXYGENASE"/>
    <property type="match status" value="1"/>
</dbReference>
<dbReference type="GO" id="GO:0005829">
    <property type="term" value="C:cytosol"/>
    <property type="evidence" value="ECO:0007669"/>
    <property type="project" value="TreeGrafter"/>
</dbReference>
<gene>
    <name evidence="2" type="primary">luxA_4</name>
    <name evidence="2" type="ORF">HALOF300_01967</name>
</gene>
<dbReference type="Gene3D" id="3.20.20.30">
    <property type="entry name" value="Luciferase-like domain"/>
    <property type="match status" value="1"/>
</dbReference>
<dbReference type="RefSeq" id="WP_156740773.1">
    <property type="nucleotide sequence ID" value="NZ_CACRYJ010000027.1"/>
</dbReference>
<dbReference type="GO" id="GO:0047646">
    <property type="term" value="F:alkanal monooxygenase (FMN-linked) activity"/>
    <property type="evidence" value="ECO:0007669"/>
    <property type="project" value="UniProtKB-EC"/>
</dbReference>
<dbReference type="InterPro" id="IPR011251">
    <property type="entry name" value="Luciferase-like_dom"/>
</dbReference>
<keyword evidence="3" id="KW-1185">Reference proteome</keyword>
<dbReference type="EMBL" id="CACRYJ010000027">
    <property type="protein sequence ID" value="VZO36824.1"/>
    <property type="molecule type" value="Genomic_DNA"/>
</dbReference>
<keyword evidence="2" id="KW-0503">Monooxygenase</keyword>
<dbReference type="NCBIfam" id="TIGR04027">
    <property type="entry name" value="LLM_KPN_01858"/>
    <property type="match status" value="1"/>
</dbReference>
<sequence>MTRKQLGFFTRVLDQVPAAQRYELALEQITTAEAEGFDAVAVAQHHFDGDEGGLPSPLVLLAKAAALTSRVRLTTGVITLALESPVRVAEDAVVLDALSGGRLELGFASGGSPTAFATFGLDFAERREIFAANLATVEAALAGEEVGEGAVLYPGAQALARRVWIATFSAPWAIEAGRRGHGLMLSRTQPREDGRSLADVQNQLIDAYLEHLPSGVAPRISVARSLFVADDHEQALAFAEAGLRGAAFVRTVTGKDPATLTVEELIAATDAHVGDPAAVIATLGADSALARATHLSFQVHSIDPPHAYILRSIELTAREVAPALGWAAAPGHGRDHAAAAR</sequence>
<feature type="domain" description="Luciferase-like" evidence="1">
    <location>
        <begin position="15"/>
        <end position="252"/>
    </location>
</feature>
<protein>
    <submittedName>
        <fullName evidence="2">Alkanal monooxygenase alpha chain</fullName>
        <ecNumber evidence="2">1.14.14.3</ecNumber>
    </submittedName>
</protein>